<keyword evidence="1" id="KW-0812">Transmembrane</keyword>
<reference evidence="2 3" key="1">
    <citation type="journal article" date="2016" name="Nat. Commun.">
        <title>Extremotolerant tardigrade genome and improved radiotolerance of human cultured cells by tardigrade-unique protein.</title>
        <authorList>
            <person name="Hashimoto T."/>
            <person name="Horikawa D.D."/>
            <person name="Saito Y."/>
            <person name="Kuwahara H."/>
            <person name="Kozuka-Hata H."/>
            <person name="Shin-I T."/>
            <person name="Minakuchi Y."/>
            <person name="Ohishi K."/>
            <person name="Motoyama A."/>
            <person name="Aizu T."/>
            <person name="Enomoto A."/>
            <person name="Kondo K."/>
            <person name="Tanaka S."/>
            <person name="Hara Y."/>
            <person name="Koshikawa S."/>
            <person name="Sagara H."/>
            <person name="Miura T."/>
            <person name="Yokobori S."/>
            <person name="Miyagawa K."/>
            <person name="Suzuki Y."/>
            <person name="Kubo T."/>
            <person name="Oyama M."/>
            <person name="Kohara Y."/>
            <person name="Fujiyama A."/>
            <person name="Arakawa K."/>
            <person name="Katayama T."/>
            <person name="Toyoda A."/>
            <person name="Kunieda T."/>
        </authorList>
    </citation>
    <scope>NUCLEOTIDE SEQUENCE [LARGE SCALE GENOMIC DNA]</scope>
    <source>
        <strain evidence="2 3">YOKOZUNA-1</strain>
    </source>
</reference>
<keyword evidence="1" id="KW-0472">Membrane</keyword>
<organism evidence="2 3">
    <name type="scientific">Ramazzottius varieornatus</name>
    <name type="common">Water bear</name>
    <name type="synonym">Tardigrade</name>
    <dbReference type="NCBI Taxonomy" id="947166"/>
    <lineage>
        <taxon>Eukaryota</taxon>
        <taxon>Metazoa</taxon>
        <taxon>Ecdysozoa</taxon>
        <taxon>Tardigrada</taxon>
        <taxon>Eutardigrada</taxon>
        <taxon>Parachela</taxon>
        <taxon>Hypsibioidea</taxon>
        <taxon>Ramazzottiidae</taxon>
        <taxon>Ramazzottius</taxon>
    </lineage>
</organism>
<dbReference type="AlphaFoldDB" id="A0A1D1W8G6"/>
<proteinExistence type="predicted"/>
<sequence length="115" mass="13811">MAKIKSLKSTMVFRKRYIAGEFAIQQNTDISIIYRYGAIRYCRIFYCVIRYELHIDIFDTISTAYFIAKIRSISIRYWYTVSLPALGSMHILHYGQLSPVLFYYSFQNFIVYYDY</sequence>
<evidence type="ECO:0000313" key="3">
    <source>
        <dbReference type="Proteomes" id="UP000186922"/>
    </source>
</evidence>
<name>A0A1D1W8G6_RAMVA</name>
<dbReference type="Proteomes" id="UP000186922">
    <property type="component" value="Unassembled WGS sequence"/>
</dbReference>
<keyword evidence="1" id="KW-1133">Transmembrane helix</keyword>
<protein>
    <submittedName>
        <fullName evidence="2">Uncharacterized protein</fullName>
    </submittedName>
</protein>
<accession>A0A1D1W8G6</accession>
<dbReference type="EMBL" id="BDGG01000021">
    <property type="protein sequence ID" value="GAV09213.1"/>
    <property type="molecule type" value="Genomic_DNA"/>
</dbReference>
<feature type="transmembrane region" description="Helical" evidence="1">
    <location>
        <begin position="77"/>
        <end position="95"/>
    </location>
</feature>
<evidence type="ECO:0000313" key="2">
    <source>
        <dbReference type="EMBL" id="GAV09213.1"/>
    </source>
</evidence>
<keyword evidence="3" id="KW-1185">Reference proteome</keyword>
<evidence type="ECO:0000256" key="1">
    <source>
        <dbReference type="SAM" id="Phobius"/>
    </source>
</evidence>
<comment type="caution">
    <text evidence="2">The sequence shown here is derived from an EMBL/GenBank/DDBJ whole genome shotgun (WGS) entry which is preliminary data.</text>
</comment>
<gene>
    <name evidence="2" type="primary">RvY_18788-1</name>
    <name evidence="2" type="synonym">RvY_18788.1</name>
    <name evidence="2" type="ORF">RvY_18788</name>
</gene>